<dbReference type="SUPFAM" id="SSF144232">
    <property type="entry name" value="HIT/MYND zinc finger-like"/>
    <property type="match status" value="1"/>
</dbReference>
<dbReference type="InterPro" id="IPR003894">
    <property type="entry name" value="TAFH_NHR1"/>
</dbReference>
<evidence type="ECO:0000256" key="5">
    <source>
        <dbReference type="ARBA" id="ARBA00022833"/>
    </source>
</evidence>
<comment type="subcellular location">
    <subcellularLocation>
        <location evidence="1">Nucleus</location>
    </subcellularLocation>
</comment>
<feature type="compositionally biased region" description="Polar residues" evidence="11">
    <location>
        <begin position="207"/>
        <end position="217"/>
    </location>
</feature>
<keyword evidence="5" id="KW-0862">Zinc</keyword>
<dbReference type="Gene3D" id="1.20.120.1110">
    <property type="entry name" value="TAFH/NHR1 domain"/>
    <property type="match status" value="1"/>
</dbReference>
<dbReference type="OrthoDB" id="8872930at2759"/>
<dbReference type="Pfam" id="PF08788">
    <property type="entry name" value="NHR2"/>
    <property type="match status" value="1"/>
</dbReference>
<dbReference type="FunFam" id="6.10.140.2220:FF:000001">
    <property type="entry name" value="CBFA2/RUNX1 translocation partner 3"/>
    <property type="match status" value="1"/>
</dbReference>
<dbReference type="SUPFAM" id="SSF158553">
    <property type="entry name" value="TAFH domain-like"/>
    <property type="match status" value="1"/>
</dbReference>
<keyword evidence="4 9" id="KW-0863">Zinc-finger</keyword>
<keyword evidence="6" id="KW-0805">Transcription regulation</keyword>
<dbReference type="SMART" id="SM00549">
    <property type="entry name" value="TAFH"/>
    <property type="match status" value="1"/>
</dbReference>
<dbReference type="PROSITE" id="PS51119">
    <property type="entry name" value="TAFH"/>
    <property type="match status" value="1"/>
</dbReference>
<feature type="domain" description="MYND-type" evidence="12">
    <location>
        <begin position="390"/>
        <end position="426"/>
    </location>
</feature>
<dbReference type="PANTHER" id="PTHR10379">
    <property type="entry name" value="MTG8 ETO EIGHT TWENTY ONE PROTEIN"/>
    <property type="match status" value="1"/>
</dbReference>
<dbReference type="Pfam" id="PF07531">
    <property type="entry name" value="TAFH"/>
    <property type="match status" value="1"/>
</dbReference>
<feature type="compositionally biased region" description="Pro residues" evidence="11">
    <location>
        <begin position="480"/>
        <end position="507"/>
    </location>
</feature>
<feature type="compositionally biased region" description="Low complexity" evidence="11">
    <location>
        <begin position="451"/>
        <end position="479"/>
    </location>
</feature>
<evidence type="ECO:0000256" key="2">
    <source>
        <dbReference type="ARBA" id="ARBA00022491"/>
    </source>
</evidence>
<keyword evidence="7" id="KW-0804">Transcription</keyword>
<dbReference type="InterPro" id="IPR013289">
    <property type="entry name" value="CBFA2T1/2/3"/>
</dbReference>
<keyword evidence="3" id="KW-0479">Metal-binding</keyword>
<feature type="compositionally biased region" description="Basic and acidic residues" evidence="11">
    <location>
        <begin position="156"/>
        <end position="191"/>
    </location>
</feature>
<organism evidence="14 15">
    <name type="scientific">Acanthosepion pharaonis</name>
    <name type="common">Pharaoh cuttlefish</name>
    <name type="synonym">Sepia pharaonis</name>
    <dbReference type="NCBI Taxonomy" id="158019"/>
    <lineage>
        <taxon>Eukaryota</taxon>
        <taxon>Metazoa</taxon>
        <taxon>Spiralia</taxon>
        <taxon>Lophotrochozoa</taxon>
        <taxon>Mollusca</taxon>
        <taxon>Cephalopoda</taxon>
        <taxon>Coleoidea</taxon>
        <taxon>Decapodiformes</taxon>
        <taxon>Sepiida</taxon>
        <taxon>Sepiina</taxon>
        <taxon>Sepiidae</taxon>
        <taxon>Acanthosepion</taxon>
    </lineage>
</organism>
<dbReference type="GO" id="GO:0006351">
    <property type="term" value="P:DNA-templated transcription"/>
    <property type="evidence" value="ECO:0007669"/>
    <property type="project" value="InterPro"/>
</dbReference>
<evidence type="ECO:0000256" key="6">
    <source>
        <dbReference type="ARBA" id="ARBA00023015"/>
    </source>
</evidence>
<comment type="caution">
    <text evidence="14">The sequence shown here is derived from an EMBL/GenBank/DDBJ whole genome shotgun (WGS) entry which is preliminary data.</text>
</comment>
<dbReference type="PRINTS" id="PR01875">
    <property type="entry name" value="ETOFAMILY"/>
</dbReference>
<dbReference type="InterPro" id="IPR002893">
    <property type="entry name" value="Znf_MYND"/>
</dbReference>
<dbReference type="EMBL" id="CAHIKZ030003675">
    <property type="protein sequence ID" value="CAE1303010.1"/>
    <property type="molecule type" value="Genomic_DNA"/>
</dbReference>
<dbReference type="Gene3D" id="6.10.140.2220">
    <property type="match status" value="1"/>
</dbReference>
<evidence type="ECO:0000256" key="10">
    <source>
        <dbReference type="SAM" id="Coils"/>
    </source>
</evidence>
<name>A0A812DLH2_ACAPH</name>
<dbReference type="Proteomes" id="UP000597762">
    <property type="component" value="Unassembled WGS sequence"/>
</dbReference>
<feature type="region of interest" description="Disordered" evidence="11">
    <location>
        <begin position="16"/>
        <end position="45"/>
    </location>
</feature>
<dbReference type="GO" id="GO:0008270">
    <property type="term" value="F:zinc ion binding"/>
    <property type="evidence" value="ECO:0007669"/>
    <property type="project" value="UniProtKB-KW"/>
</dbReference>
<dbReference type="GO" id="GO:0003714">
    <property type="term" value="F:transcription corepressor activity"/>
    <property type="evidence" value="ECO:0007669"/>
    <property type="project" value="InterPro"/>
</dbReference>
<feature type="region of interest" description="Disordered" evidence="11">
    <location>
        <begin position="151"/>
        <end position="220"/>
    </location>
</feature>
<protein>
    <submittedName>
        <fullName evidence="14">RUNX1T1</fullName>
    </submittedName>
</protein>
<evidence type="ECO:0000259" key="13">
    <source>
        <dbReference type="PROSITE" id="PS51119"/>
    </source>
</evidence>
<evidence type="ECO:0000256" key="4">
    <source>
        <dbReference type="ARBA" id="ARBA00022771"/>
    </source>
</evidence>
<keyword evidence="15" id="KW-1185">Reference proteome</keyword>
<evidence type="ECO:0000256" key="11">
    <source>
        <dbReference type="SAM" id="MobiDB-lite"/>
    </source>
</evidence>
<dbReference type="Gene3D" id="6.10.250.230">
    <property type="match status" value="1"/>
</dbReference>
<evidence type="ECO:0000256" key="9">
    <source>
        <dbReference type="PROSITE-ProRule" id="PRU00134"/>
    </source>
</evidence>
<dbReference type="InterPro" id="IPR014896">
    <property type="entry name" value="NHR2"/>
</dbReference>
<evidence type="ECO:0000256" key="3">
    <source>
        <dbReference type="ARBA" id="ARBA00022723"/>
    </source>
</evidence>
<proteinExistence type="predicted"/>
<evidence type="ECO:0000259" key="12">
    <source>
        <dbReference type="PROSITE" id="PS50865"/>
    </source>
</evidence>
<dbReference type="GO" id="GO:0005634">
    <property type="term" value="C:nucleus"/>
    <property type="evidence" value="ECO:0007669"/>
    <property type="project" value="UniProtKB-SubCell"/>
</dbReference>
<dbReference type="AlphaFoldDB" id="A0A812DLH2"/>
<feature type="domain" description="TAFH" evidence="13">
    <location>
        <begin position="49"/>
        <end position="144"/>
    </location>
</feature>
<feature type="coiled-coil region" evidence="10">
    <location>
        <begin position="336"/>
        <end position="371"/>
    </location>
</feature>
<dbReference type="FunFam" id="1.20.120.1110:FF:000001">
    <property type="entry name" value="RUNX1 translocation partner 1"/>
    <property type="match status" value="1"/>
</dbReference>
<evidence type="ECO:0000256" key="1">
    <source>
        <dbReference type="ARBA" id="ARBA00004123"/>
    </source>
</evidence>
<sequence length="535" mass="59437">MTGNMLKFARSVGMNGTHSPLGLNGRTPSPPSALPNSASNQQLPPACGARQLSKLKRFLTTLQQFGSDISPDIGERVRTLVLGLVNSHLSIEEFHSKLQEATNFPLRPFVIPFLKANLPLLQRELLHCARMAKQTPQQYLAQNEHILFDTSNSPVESHDSLSSDLNENGKRRSPDRPAKENGIDPHIDNLHPTKRHHTMSPLGGSRVSPNGVLNLNSGGPIRLGDISLSRELRERERLEQERAERERLERERDRDRHYPNYSFSRNDPFEPPFDRLDDNWKHVETMLHCIIGMVNKTKRALSVLQERSIRDREELSLWMRRHAEEEAVTEVKRQAMLELQKAVSAVEQKANELVANERQKMDRALAEARKQAHDEVLSSINHQEDSSESCWNCGRKASETCSGCNTARYCGSFCQHKDWEHHHHVCGKNPVASTASAGNDARESKPQIATPQLSSVRPSSPSSSSSTSASQPQLSQRSSGPPPPPTATAPRMPPQDTPILTPQPSPSPNHSVASAHSPHSGSRSSTPAENSRPAS</sequence>
<dbReference type="PROSITE" id="PS01360">
    <property type="entry name" value="ZF_MYND_1"/>
    <property type="match status" value="1"/>
</dbReference>
<keyword evidence="10" id="KW-0175">Coiled coil</keyword>
<dbReference type="Pfam" id="PF01753">
    <property type="entry name" value="zf-MYND"/>
    <property type="match status" value="1"/>
</dbReference>
<dbReference type="PROSITE" id="PS50865">
    <property type="entry name" value="ZF_MYND_2"/>
    <property type="match status" value="1"/>
</dbReference>
<evidence type="ECO:0000256" key="7">
    <source>
        <dbReference type="ARBA" id="ARBA00023163"/>
    </source>
</evidence>
<keyword evidence="8" id="KW-0539">Nucleus</keyword>
<gene>
    <name evidence="14" type="ORF">SPHA_55328</name>
</gene>
<evidence type="ECO:0000256" key="8">
    <source>
        <dbReference type="ARBA" id="ARBA00023242"/>
    </source>
</evidence>
<feature type="coiled-coil region" evidence="10">
    <location>
        <begin position="228"/>
        <end position="258"/>
    </location>
</feature>
<reference evidence="14" key="1">
    <citation type="submission" date="2021-01" db="EMBL/GenBank/DDBJ databases">
        <authorList>
            <person name="Li R."/>
            <person name="Bekaert M."/>
        </authorList>
    </citation>
    <scope>NUCLEOTIDE SEQUENCE</scope>
    <source>
        <strain evidence="14">Farmed</strain>
    </source>
</reference>
<dbReference type="PANTHER" id="PTHR10379:SF14">
    <property type="entry name" value="NERVY, ISOFORM D"/>
    <property type="match status" value="1"/>
</dbReference>
<feature type="compositionally biased region" description="Low complexity" evidence="11">
    <location>
        <begin position="513"/>
        <end position="528"/>
    </location>
</feature>
<accession>A0A812DLH2</accession>
<feature type="region of interest" description="Disordered" evidence="11">
    <location>
        <begin position="433"/>
        <end position="535"/>
    </location>
</feature>
<evidence type="ECO:0000313" key="14">
    <source>
        <dbReference type="EMBL" id="CAE1303010.1"/>
    </source>
</evidence>
<keyword evidence="2" id="KW-0678">Repressor</keyword>
<dbReference type="InterPro" id="IPR037249">
    <property type="entry name" value="TAFH/NHR1_dom_sf"/>
</dbReference>
<evidence type="ECO:0000313" key="15">
    <source>
        <dbReference type="Proteomes" id="UP000597762"/>
    </source>
</evidence>